<dbReference type="AlphaFoldDB" id="F2AK97"/>
<reference evidence="1 2" key="1">
    <citation type="journal article" date="2013" name="Mar. Genomics">
        <title>Expression of sulfatases in Rhodopirellula baltica and the diversity of sulfatases in the genus Rhodopirellula.</title>
        <authorList>
            <person name="Wegner C.E."/>
            <person name="Richter-Heitmann T."/>
            <person name="Klindworth A."/>
            <person name="Klockow C."/>
            <person name="Richter M."/>
            <person name="Achstetter T."/>
            <person name="Glockner F.O."/>
            <person name="Harder J."/>
        </authorList>
    </citation>
    <scope>NUCLEOTIDE SEQUENCE [LARGE SCALE GENOMIC DNA]</scope>
    <source>
        <strain evidence="1 2">WH47</strain>
    </source>
</reference>
<accession>F2AK97</accession>
<gene>
    <name evidence="1" type="ORF">RBWH47_03883</name>
</gene>
<dbReference type="EMBL" id="AFAR01000001">
    <property type="protein sequence ID" value="EGF29965.1"/>
    <property type="molecule type" value="Genomic_DNA"/>
</dbReference>
<evidence type="ECO:0000313" key="2">
    <source>
        <dbReference type="Proteomes" id="UP000006222"/>
    </source>
</evidence>
<evidence type="ECO:0000313" key="1">
    <source>
        <dbReference type="EMBL" id="EGF29965.1"/>
    </source>
</evidence>
<proteinExistence type="predicted"/>
<name>F2AK97_RHOBT</name>
<dbReference type="PATRIC" id="fig|991778.3.peg.69"/>
<sequence length="102" mass="11384">MNNATTNGINTDLNQYTAAVNAIAVRISKQASWTGLLREGRFVMGDFVLVALETMIASWQDSLELLGGTIPKHCFHHQSPLVTRQLVQSVTFVLRWHQCISD</sequence>
<dbReference type="Proteomes" id="UP000006222">
    <property type="component" value="Unassembled WGS sequence"/>
</dbReference>
<comment type="caution">
    <text evidence="1">The sequence shown here is derived from an EMBL/GenBank/DDBJ whole genome shotgun (WGS) entry which is preliminary data.</text>
</comment>
<organism evidence="1 2">
    <name type="scientific">Rhodopirellula baltica WH47</name>
    <dbReference type="NCBI Taxonomy" id="991778"/>
    <lineage>
        <taxon>Bacteria</taxon>
        <taxon>Pseudomonadati</taxon>
        <taxon>Planctomycetota</taxon>
        <taxon>Planctomycetia</taxon>
        <taxon>Pirellulales</taxon>
        <taxon>Pirellulaceae</taxon>
        <taxon>Rhodopirellula</taxon>
    </lineage>
</organism>
<protein>
    <submittedName>
        <fullName evidence="1">Uncharacterized protein</fullName>
    </submittedName>
</protein>